<dbReference type="Gene3D" id="3.40.50.1000">
    <property type="entry name" value="HAD superfamily/HAD-like"/>
    <property type="match status" value="1"/>
</dbReference>
<comment type="caution">
    <text evidence="1">The sequence shown here is derived from an EMBL/GenBank/DDBJ whole genome shotgun (WGS) entry which is preliminary data.</text>
</comment>
<keyword evidence="2" id="KW-1185">Reference proteome</keyword>
<name>A0A9K3NT58_HELAN</name>
<organism evidence="1 2">
    <name type="scientific">Helianthus annuus</name>
    <name type="common">Common sunflower</name>
    <dbReference type="NCBI Taxonomy" id="4232"/>
    <lineage>
        <taxon>Eukaryota</taxon>
        <taxon>Viridiplantae</taxon>
        <taxon>Streptophyta</taxon>
        <taxon>Embryophyta</taxon>
        <taxon>Tracheophyta</taxon>
        <taxon>Spermatophyta</taxon>
        <taxon>Magnoliopsida</taxon>
        <taxon>eudicotyledons</taxon>
        <taxon>Gunneridae</taxon>
        <taxon>Pentapetalae</taxon>
        <taxon>asterids</taxon>
        <taxon>campanulids</taxon>
        <taxon>Asterales</taxon>
        <taxon>Asteraceae</taxon>
        <taxon>Asteroideae</taxon>
        <taxon>Heliantheae alliance</taxon>
        <taxon>Heliantheae</taxon>
        <taxon>Helianthus</taxon>
    </lineage>
</organism>
<dbReference type="InterPro" id="IPR023214">
    <property type="entry name" value="HAD_sf"/>
</dbReference>
<dbReference type="InterPro" id="IPR036412">
    <property type="entry name" value="HAD-like_sf"/>
</dbReference>
<dbReference type="AlphaFoldDB" id="A0A9K3NT58"/>
<protein>
    <submittedName>
        <fullName evidence="1">HAD superfamily, mitochondrial import inner membrane translocase subunit Tim50</fullName>
    </submittedName>
</protein>
<accession>A0A9K3NT58</accession>
<dbReference type="Proteomes" id="UP000215914">
    <property type="component" value="Unassembled WGS sequence"/>
</dbReference>
<dbReference type="Gramene" id="mRNA:HanXRQr2_Chr04g0169651">
    <property type="protein sequence ID" value="mRNA:HanXRQr2_Chr04g0169651"/>
    <property type="gene ID" value="HanXRQr2_Chr04g0169651"/>
</dbReference>
<proteinExistence type="predicted"/>
<reference evidence="1" key="1">
    <citation type="journal article" date="2017" name="Nature">
        <title>The sunflower genome provides insights into oil metabolism, flowering and Asterid evolution.</title>
        <authorList>
            <person name="Badouin H."/>
            <person name="Gouzy J."/>
            <person name="Grassa C.J."/>
            <person name="Murat F."/>
            <person name="Staton S.E."/>
            <person name="Cottret L."/>
            <person name="Lelandais-Briere C."/>
            <person name="Owens G.L."/>
            <person name="Carrere S."/>
            <person name="Mayjonade B."/>
            <person name="Legrand L."/>
            <person name="Gill N."/>
            <person name="Kane N.C."/>
            <person name="Bowers J.E."/>
            <person name="Hubner S."/>
            <person name="Bellec A."/>
            <person name="Berard A."/>
            <person name="Berges H."/>
            <person name="Blanchet N."/>
            <person name="Boniface M.C."/>
            <person name="Brunel D."/>
            <person name="Catrice O."/>
            <person name="Chaidir N."/>
            <person name="Claudel C."/>
            <person name="Donnadieu C."/>
            <person name="Faraut T."/>
            <person name="Fievet G."/>
            <person name="Helmstetter N."/>
            <person name="King M."/>
            <person name="Knapp S.J."/>
            <person name="Lai Z."/>
            <person name="Le Paslier M.C."/>
            <person name="Lippi Y."/>
            <person name="Lorenzon L."/>
            <person name="Mandel J.R."/>
            <person name="Marage G."/>
            <person name="Marchand G."/>
            <person name="Marquand E."/>
            <person name="Bret-Mestries E."/>
            <person name="Morien E."/>
            <person name="Nambeesan S."/>
            <person name="Nguyen T."/>
            <person name="Pegot-Espagnet P."/>
            <person name="Pouilly N."/>
            <person name="Raftis F."/>
            <person name="Sallet E."/>
            <person name="Schiex T."/>
            <person name="Thomas J."/>
            <person name="Vandecasteele C."/>
            <person name="Vares D."/>
            <person name="Vear F."/>
            <person name="Vautrin S."/>
            <person name="Crespi M."/>
            <person name="Mangin B."/>
            <person name="Burke J.M."/>
            <person name="Salse J."/>
            <person name="Munos S."/>
            <person name="Vincourt P."/>
            <person name="Rieseberg L.H."/>
            <person name="Langlade N.B."/>
        </authorList>
    </citation>
    <scope>NUCLEOTIDE SEQUENCE</scope>
    <source>
        <tissue evidence="1">Leaves</tissue>
    </source>
</reference>
<reference evidence="1" key="2">
    <citation type="submission" date="2020-06" db="EMBL/GenBank/DDBJ databases">
        <title>Helianthus annuus Genome sequencing and assembly Release 2.</title>
        <authorList>
            <person name="Gouzy J."/>
            <person name="Langlade N."/>
            <person name="Munos S."/>
        </authorList>
    </citation>
    <scope>NUCLEOTIDE SEQUENCE</scope>
    <source>
        <tissue evidence="1">Leaves</tissue>
    </source>
</reference>
<gene>
    <name evidence="1" type="ORF">HanXRQr2_Chr04g0169651</name>
</gene>
<evidence type="ECO:0000313" key="2">
    <source>
        <dbReference type="Proteomes" id="UP000215914"/>
    </source>
</evidence>
<sequence>MCRLCDFLLQSDLPKLNRYPSRVLYVSGNALESCLRLENYVTIKPLIYEVEDTTFLDLIPFLEYVTCPSPADIQPLLASYHGHDIETEFIERFKEHQR</sequence>
<dbReference type="EMBL" id="MNCJ02000319">
    <property type="protein sequence ID" value="KAF5810458.1"/>
    <property type="molecule type" value="Genomic_DNA"/>
</dbReference>
<dbReference type="SUPFAM" id="SSF56784">
    <property type="entry name" value="HAD-like"/>
    <property type="match status" value="1"/>
</dbReference>
<evidence type="ECO:0000313" key="1">
    <source>
        <dbReference type="EMBL" id="KAF5810458.1"/>
    </source>
</evidence>